<dbReference type="RefSeq" id="XP_018291361.1">
    <property type="nucleotide sequence ID" value="XM_018441558.1"/>
</dbReference>
<sequence length="123" mass="14315">MGSPDGEVGTIDERERYKVYTMYKLIQVVNVSRQKYPPDQNLFLRYTHSKLPTSATRQRELESYVVSICLLPITEDDTVFQCIVESVAYVRFFSYIFSEHNARSEEPILYLASSISHISYFTP</sequence>
<dbReference type="InParanoid" id="A0A163AGH3"/>
<gene>
    <name evidence="1" type="ORF">PHYBLDRAFT_65928</name>
</gene>
<proteinExistence type="predicted"/>
<dbReference type="Proteomes" id="UP000077315">
    <property type="component" value="Unassembled WGS sequence"/>
</dbReference>
<name>A0A163AGH3_PHYB8</name>
<organism evidence="1 2">
    <name type="scientific">Phycomyces blakesleeanus (strain ATCC 8743b / DSM 1359 / FGSC 10004 / NBRC 33097 / NRRL 1555)</name>
    <dbReference type="NCBI Taxonomy" id="763407"/>
    <lineage>
        <taxon>Eukaryota</taxon>
        <taxon>Fungi</taxon>
        <taxon>Fungi incertae sedis</taxon>
        <taxon>Mucoromycota</taxon>
        <taxon>Mucoromycotina</taxon>
        <taxon>Mucoromycetes</taxon>
        <taxon>Mucorales</taxon>
        <taxon>Phycomycetaceae</taxon>
        <taxon>Phycomyces</taxon>
    </lineage>
</organism>
<keyword evidence="2" id="KW-1185">Reference proteome</keyword>
<protein>
    <submittedName>
        <fullName evidence="1">Uncharacterized protein</fullName>
    </submittedName>
</protein>
<accession>A0A163AGH3</accession>
<reference evidence="2" key="1">
    <citation type="submission" date="2015-06" db="EMBL/GenBank/DDBJ databases">
        <title>Expansion of signal transduction pathways in fungi by whole-genome duplication.</title>
        <authorList>
            <consortium name="DOE Joint Genome Institute"/>
            <person name="Corrochano L.M."/>
            <person name="Kuo A."/>
            <person name="Marcet-Houben M."/>
            <person name="Polaino S."/>
            <person name="Salamov A."/>
            <person name="Villalobos J.M."/>
            <person name="Alvarez M.I."/>
            <person name="Avalos J."/>
            <person name="Benito E.P."/>
            <person name="Benoit I."/>
            <person name="Burger G."/>
            <person name="Camino L.P."/>
            <person name="Canovas D."/>
            <person name="Cerda-Olmedo E."/>
            <person name="Cheng J.-F."/>
            <person name="Dominguez A."/>
            <person name="Elias M."/>
            <person name="Eslava A.P."/>
            <person name="Glaser F."/>
            <person name="Grimwood J."/>
            <person name="Gutierrez G."/>
            <person name="Heitman J."/>
            <person name="Henrissat B."/>
            <person name="Iturriaga E.A."/>
            <person name="Lang B.F."/>
            <person name="Lavin J.L."/>
            <person name="Lee S."/>
            <person name="Li W."/>
            <person name="Lindquist E."/>
            <person name="Lopez-Garcia S."/>
            <person name="Luque E.M."/>
            <person name="Marcos A.T."/>
            <person name="Martin J."/>
            <person name="McCluskey K."/>
            <person name="Medina H.R."/>
            <person name="Miralles-Duran A."/>
            <person name="Miyazaki A."/>
            <person name="Munoz-Torres E."/>
            <person name="Oguiza J.A."/>
            <person name="Ohm R."/>
            <person name="Olmedo M."/>
            <person name="Orejas M."/>
            <person name="Ortiz-Castellanos L."/>
            <person name="Pisabarro A.G."/>
            <person name="Rodriguez-Romero J."/>
            <person name="Ruiz-Herrera J."/>
            <person name="Ruiz-Vazquez R."/>
            <person name="Sanz C."/>
            <person name="Schackwitz W."/>
            <person name="Schmutz J."/>
            <person name="Shahriari M."/>
            <person name="Shelest E."/>
            <person name="Silva-Franco F."/>
            <person name="Soanes D."/>
            <person name="Syed K."/>
            <person name="Tagua V.G."/>
            <person name="Talbot N.J."/>
            <person name="Thon M."/>
            <person name="De vries R.P."/>
            <person name="Wiebenga A."/>
            <person name="Yadav J.S."/>
            <person name="Braun E.L."/>
            <person name="Baker S."/>
            <person name="Garre V."/>
            <person name="Horwitz B."/>
            <person name="Torres-Martinez S."/>
            <person name="Idnurm A."/>
            <person name="Herrera-Estrella A."/>
            <person name="Gabaldon T."/>
            <person name="Grigoriev I.V."/>
        </authorList>
    </citation>
    <scope>NUCLEOTIDE SEQUENCE [LARGE SCALE GENOMIC DNA]</scope>
    <source>
        <strain evidence="2">NRRL 1555(-)</strain>
    </source>
</reference>
<evidence type="ECO:0000313" key="1">
    <source>
        <dbReference type="EMBL" id="OAD73321.1"/>
    </source>
</evidence>
<dbReference type="AlphaFoldDB" id="A0A163AGH3"/>
<dbReference type="VEuPathDB" id="FungiDB:PHYBLDRAFT_65928"/>
<dbReference type="GeneID" id="29002464"/>
<dbReference type="EMBL" id="KV440981">
    <property type="protein sequence ID" value="OAD73321.1"/>
    <property type="molecule type" value="Genomic_DNA"/>
</dbReference>
<evidence type="ECO:0000313" key="2">
    <source>
        <dbReference type="Proteomes" id="UP000077315"/>
    </source>
</evidence>